<dbReference type="Proteomes" id="UP000503462">
    <property type="component" value="Chromosome 4"/>
</dbReference>
<gene>
    <name evidence="1" type="ORF">AMS68_005386</name>
</gene>
<protein>
    <submittedName>
        <fullName evidence="1">Uncharacterized protein</fullName>
    </submittedName>
</protein>
<accession>A0A6H0XZ31</accession>
<sequence length="187" mass="21757">MGDNTTRPECHLPRTRNGNEAGAYLSFVLDYYDDLPDYTIFMHDNREQWHNDVGGRNQDEVLPVVRWQGIDTMGFTNLRCVHSPGCMVEITPFEIHEDEVELNTTRARFLGIYQELFGVPEMNVPKEIGNVCCAQFIVTKKQILKRPKSDYERLMKWLIESESDGSHSKGWAFEKIWHIVFSMDPVQ</sequence>
<proteinExistence type="predicted"/>
<evidence type="ECO:0000313" key="2">
    <source>
        <dbReference type="Proteomes" id="UP000503462"/>
    </source>
</evidence>
<organism evidence="1 2">
    <name type="scientific">Peltaster fructicola</name>
    <dbReference type="NCBI Taxonomy" id="286661"/>
    <lineage>
        <taxon>Eukaryota</taxon>
        <taxon>Fungi</taxon>
        <taxon>Dikarya</taxon>
        <taxon>Ascomycota</taxon>
        <taxon>Pezizomycotina</taxon>
        <taxon>Dothideomycetes</taxon>
        <taxon>Dothideomycetes incertae sedis</taxon>
        <taxon>Peltaster</taxon>
    </lineage>
</organism>
<dbReference type="OrthoDB" id="426718at2759"/>
<keyword evidence="2" id="KW-1185">Reference proteome</keyword>
<dbReference type="EMBL" id="CP051142">
    <property type="protein sequence ID" value="QIW99868.1"/>
    <property type="molecule type" value="Genomic_DNA"/>
</dbReference>
<evidence type="ECO:0000313" key="1">
    <source>
        <dbReference type="EMBL" id="QIW99868.1"/>
    </source>
</evidence>
<name>A0A6H0XZ31_9PEZI</name>
<dbReference type="PANTHER" id="PTHR37490:SF2">
    <property type="match status" value="1"/>
</dbReference>
<dbReference type="InterPro" id="IPR021838">
    <property type="entry name" value="DUF3431"/>
</dbReference>
<dbReference type="AlphaFoldDB" id="A0A6H0XZ31"/>
<reference evidence="1 2" key="1">
    <citation type="journal article" date="2016" name="Sci. Rep.">
        <title>Peltaster fructicola genome reveals evolution from an invasive phytopathogen to an ectophytic parasite.</title>
        <authorList>
            <person name="Xu C."/>
            <person name="Chen H."/>
            <person name="Gleason M.L."/>
            <person name="Xu J.R."/>
            <person name="Liu H."/>
            <person name="Zhang R."/>
            <person name="Sun G."/>
        </authorList>
    </citation>
    <scope>NUCLEOTIDE SEQUENCE [LARGE SCALE GENOMIC DNA]</scope>
    <source>
        <strain evidence="1 2">LNHT1506</strain>
    </source>
</reference>
<dbReference type="PANTHER" id="PTHR37490">
    <property type="entry name" value="EXPRESSED PROTEIN"/>
    <property type="match status" value="1"/>
</dbReference>
<dbReference type="Pfam" id="PF11913">
    <property type="entry name" value="DUF3431"/>
    <property type="match status" value="1"/>
</dbReference>